<dbReference type="SUPFAM" id="SSF101874">
    <property type="entry name" value="YceI-like"/>
    <property type="match status" value="1"/>
</dbReference>
<dbReference type="PANTHER" id="PTHR34406">
    <property type="entry name" value="PROTEIN YCEI"/>
    <property type="match status" value="1"/>
</dbReference>
<dbReference type="InterPro" id="IPR007372">
    <property type="entry name" value="Lipid/polyisoprenoid-bd_YceI"/>
</dbReference>
<dbReference type="SMART" id="SM00867">
    <property type="entry name" value="YceI"/>
    <property type="match status" value="1"/>
</dbReference>
<name>A0ABU8J792_9GAMM</name>
<keyword evidence="4" id="KW-1185">Reference proteome</keyword>
<dbReference type="RefSeq" id="WP_336805777.1">
    <property type="nucleotide sequence ID" value="NZ_JBBBNY010000001.1"/>
</dbReference>
<feature type="domain" description="Lipid/polyisoprenoid-binding YceI-like" evidence="2">
    <location>
        <begin position="26"/>
        <end position="183"/>
    </location>
</feature>
<feature type="signal peptide" evidence="1">
    <location>
        <begin position="1"/>
        <end position="21"/>
    </location>
</feature>
<proteinExistence type="predicted"/>
<dbReference type="Pfam" id="PF04264">
    <property type="entry name" value="YceI"/>
    <property type="match status" value="1"/>
</dbReference>
<comment type="caution">
    <text evidence="3">The sequence shown here is derived from an EMBL/GenBank/DDBJ whole genome shotgun (WGS) entry which is preliminary data.</text>
</comment>
<dbReference type="EMBL" id="JBBBNY010000001">
    <property type="protein sequence ID" value="MEI7035153.1"/>
    <property type="molecule type" value="Genomic_DNA"/>
</dbReference>
<gene>
    <name evidence="3" type="ORF">WAT24_00115</name>
</gene>
<protein>
    <submittedName>
        <fullName evidence="3">YceI family protein</fullName>
    </submittedName>
</protein>
<keyword evidence="1" id="KW-0732">Signal</keyword>
<organism evidence="3 4">
    <name type="scientific">Fulvimonas yonginensis</name>
    <dbReference type="NCBI Taxonomy" id="1495200"/>
    <lineage>
        <taxon>Bacteria</taxon>
        <taxon>Pseudomonadati</taxon>
        <taxon>Pseudomonadota</taxon>
        <taxon>Gammaproteobacteria</taxon>
        <taxon>Lysobacterales</taxon>
        <taxon>Rhodanobacteraceae</taxon>
        <taxon>Fulvimonas</taxon>
    </lineage>
</organism>
<reference evidence="3 4" key="1">
    <citation type="journal article" date="2014" name="Int. J. Syst. Evol. Microbiol.">
        <title>Fulvimonas yonginensis sp. nov., isolated from greenhouse soil, and emended description of the genus Fulvimonas.</title>
        <authorList>
            <person name="Ahn J.H."/>
            <person name="Kim S.J."/>
            <person name="Weon H.Y."/>
            <person name="Hong S.B."/>
            <person name="Seok S.J."/>
            <person name="Kwon S.W."/>
        </authorList>
    </citation>
    <scope>NUCLEOTIDE SEQUENCE [LARGE SCALE GENOMIC DNA]</scope>
    <source>
        <strain evidence="3 4">KACC 16952</strain>
    </source>
</reference>
<feature type="chain" id="PRO_5045609430" evidence="1">
    <location>
        <begin position="22"/>
        <end position="187"/>
    </location>
</feature>
<accession>A0ABU8J792</accession>
<dbReference type="InterPro" id="IPR036761">
    <property type="entry name" value="TTHA0802/YceI-like_sf"/>
</dbReference>
<dbReference type="PANTHER" id="PTHR34406:SF1">
    <property type="entry name" value="PROTEIN YCEI"/>
    <property type="match status" value="1"/>
</dbReference>
<evidence type="ECO:0000313" key="3">
    <source>
        <dbReference type="EMBL" id="MEI7035153.1"/>
    </source>
</evidence>
<evidence type="ECO:0000313" key="4">
    <source>
        <dbReference type="Proteomes" id="UP001381174"/>
    </source>
</evidence>
<sequence>MHAAVRGGLLLALGLASFAAAAVTGQWHIDSRYSHADFGVRLFWLHTVRGRFEQVEGTVEPRAGGNAVVNAQIAVNSLAMDSTRLRQWVLGEEFFDAARHPVLRFVSAPVPGNVLDAGGVLDGQLTLRGITRPMRFVLLPARCTADACTIQAHGQLRRSEFGMNAHHAVLSDRVELALSIALERSPD</sequence>
<dbReference type="Gene3D" id="2.40.128.110">
    <property type="entry name" value="Lipid/polyisoprenoid-binding, YceI-like"/>
    <property type="match status" value="1"/>
</dbReference>
<evidence type="ECO:0000256" key="1">
    <source>
        <dbReference type="SAM" id="SignalP"/>
    </source>
</evidence>
<evidence type="ECO:0000259" key="2">
    <source>
        <dbReference type="SMART" id="SM00867"/>
    </source>
</evidence>
<dbReference type="Proteomes" id="UP001381174">
    <property type="component" value="Unassembled WGS sequence"/>
</dbReference>